<evidence type="ECO:0000256" key="6">
    <source>
        <dbReference type="ARBA" id="ARBA00022723"/>
    </source>
</evidence>
<dbReference type="FunFam" id="1.50.10.10:FF:000017">
    <property type="entry name" value="alpha-1,2-Mannosidase"/>
    <property type="match status" value="1"/>
</dbReference>
<keyword evidence="6 18" id="KW-0479">Metal-binding</keyword>
<dbReference type="PRINTS" id="PR00747">
    <property type="entry name" value="GLYHDRLASE47"/>
</dbReference>
<keyword evidence="14" id="KW-0325">Glycoprotein</keyword>
<dbReference type="InterPro" id="IPR012341">
    <property type="entry name" value="6hp_glycosidase-like_sf"/>
</dbReference>
<gene>
    <name evidence="23" type="ORF">DGUA_6G014152</name>
</gene>
<name>A0A3B0JIR5_DROGU</name>
<evidence type="ECO:0000256" key="4">
    <source>
        <dbReference type="ARBA" id="ARBA00007658"/>
    </source>
</evidence>
<feature type="binding site" evidence="18">
    <location>
        <position position="483"/>
    </location>
    <ligand>
        <name>Ca(2+)</name>
        <dbReference type="ChEBI" id="CHEBI:29108"/>
    </ligand>
</feature>
<comment type="cofactor">
    <cofactor evidence="1 18">
        <name>Ca(2+)</name>
        <dbReference type="ChEBI" id="CHEBI:29108"/>
    </cofactor>
</comment>
<dbReference type="GO" id="GO:0005975">
    <property type="term" value="P:carbohydrate metabolic process"/>
    <property type="evidence" value="ECO:0007669"/>
    <property type="project" value="InterPro"/>
</dbReference>
<dbReference type="GO" id="GO:0004571">
    <property type="term" value="F:mannosyl-oligosaccharide 1,2-alpha-mannosidase activity"/>
    <property type="evidence" value="ECO:0007669"/>
    <property type="project" value="UniProtKB-EC"/>
</dbReference>
<keyword evidence="7 20" id="KW-0378">Hydrolase</keyword>
<evidence type="ECO:0000256" key="16">
    <source>
        <dbReference type="ARBA" id="ARBA00047669"/>
    </source>
</evidence>
<dbReference type="STRING" id="7266.A0A3B0JIR5"/>
<evidence type="ECO:0000256" key="12">
    <source>
        <dbReference type="ARBA" id="ARBA00023136"/>
    </source>
</evidence>
<dbReference type="OrthoDB" id="8118055at2759"/>
<keyword evidence="9" id="KW-0735">Signal-anchor</keyword>
<dbReference type="EMBL" id="OUUW01000006">
    <property type="protein sequence ID" value="SPP82314.1"/>
    <property type="molecule type" value="Genomic_DNA"/>
</dbReference>
<evidence type="ECO:0000256" key="1">
    <source>
        <dbReference type="ARBA" id="ARBA00001913"/>
    </source>
</evidence>
<evidence type="ECO:0000256" key="5">
    <source>
        <dbReference type="ARBA" id="ARBA00022692"/>
    </source>
</evidence>
<keyword evidence="12" id="KW-0472">Membrane</keyword>
<dbReference type="PANTHER" id="PTHR11742">
    <property type="entry name" value="MANNOSYL-OLIGOSACCHARIDE ALPHA-1,2-MANNOSIDASE-RELATED"/>
    <property type="match status" value="1"/>
</dbReference>
<dbReference type="GO" id="GO:0005509">
    <property type="term" value="F:calcium ion binding"/>
    <property type="evidence" value="ECO:0007669"/>
    <property type="project" value="InterPro"/>
</dbReference>
<evidence type="ECO:0000256" key="14">
    <source>
        <dbReference type="ARBA" id="ARBA00023180"/>
    </source>
</evidence>
<evidence type="ECO:0000256" key="13">
    <source>
        <dbReference type="ARBA" id="ARBA00023157"/>
    </source>
</evidence>
<comment type="catalytic activity">
    <reaction evidence="17">
        <text>N(4)-(alpha-D-Man-(1-&gt;2)-alpha-D-Man-(1-&gt;2)-alpha-D-Man-(1-&gt;3)-[alpha-D-Man-(1-&gt;2)-alpha-D-Man-(1-&gt;3)-[alpha-D-Man-(1-&gt;2)-alpha-D-Man-(1-&gt;6)]-alpha-D-Man-(1-&gt;6)]-beta-D-Man-(1-&gt;4)-beta-D-GlcNAc-(1-&gt;4)-beta-D-GlcNAc)-L-asparaginyl-[protein] (N-glucan mannose isomer 9A1,2,3B1,2,3) + 4 H2O = N(4)-(alpha-D-Man-(1-&gt;3)-[alpha-D-Man-(1-&gt;3)-[alpha-D-Man-(1-&gt;6)]-alpha-D-Man-(1-&gt;6)]-beta-D-Man-(1-&gt;4)-beta-D-GlcNAc-(1-&gt;4)-beta-D-GlcNAc)-L-asparaginyl-[protein] (N-glucan mannose isomer 5A1,2) + 4 beta-D-mannose</text>
        <dbReference type="Rhea" id="RHEA:56008"/>
        <dbReference type="Rhea" id="RHEA-COMP:14356"/>
        <dbReference type="Rhea" id="RHEA-COMP:14367"/>
        <dbReference type="ChEBI" id="CHEBI:15377"/>
        <dbReference type="ChEBI" id="CHEBI:28563"/>
        <dbReference type="ChEBI" id="CHEBI:59087"/>
        <dbReference type="ChEBI" id="CHEBI:139493"/>
        <dbReference type="EC" id="3.2.1.113"/>
    </reaction>
</comment>
<dbReference type="AlphaFoldDB" id="A0A3B0JIR5"/>
<keyword evidence="10" id="KW-1133">Transmembrane helix</keyword>
<dbReference type="Proteomes" id="UP000268350">
    <property type="component" value="Unassembled WGS sequence"/>
</dbReference>
<feature type="signal peptide" evidence="22">
    <location>
        <begin position="1"/>
        <end position="21"/>
    </location>
</feature>
<evidence type="ECO:0000256" key="9">
    <source>
        <dbReference type="ARBA" id="ARBA00022968"/>
    </source>
</evidence>
<evidence type="ECO:0000256" key="22">
    <source>
        <dbReference type="SAM" id="SignalP"/>
    </source>
</evidence>
<evidence type="ECO:0000256" key="20">
    <source>
        <dbReference type="RuleBase" id="RU361193"/>
    </source>
</evidence>
<keyword evidence="5" id="KW-0812">Transmembrane</keyword>
<evidence type="ECO:0000313" key="24">
    <source>
        <dbReference type="Proteomes" id="UP000268350"/>
    </source>
</evidence>
<dbReference type="EC" id="3.2.1.-" evidence="20"/>
<accession>A0A3B0JIR5</accession>
<comment type="subcellular location">
    <subcellularLocation>
        <location evidence="2">Golgi apparatus membrane</location>
        <topology evidence="2">Single-pass type II membrane protein</topology>
    </subcellularLocation>
</comment>
<dbReference type="InterPro" id="IPR001382">
    <property type="entry name" value="Glyco_hydro_47"/>
</dbReference>
<dbReference type="SUPFAM" id="SSF48225">
    <property type="entry name" value="Seven-hairpin glycosidases"/>
    <property type="match status" value="1"/>
</dbReference>
<keyword evidence="15 20" id="KW-0326">Glycosidase</keyword>
<dbReference type="PANTHER" id="PTHR11742:SF6">
    <property type="entry name" value="MANNOSYL-OLIGOSACCHARIDE ALPHA-1,2-MANNOSIDASE IA-RELATED"/>
    <property type="match status" value="1"/>
</dbReference>
<evidence type="ECO:0000256" key="8">
    <source>
        <dbReference type="ARBA" id="ARBA00022837"/>
    </source>
</evidence>
<dbReference type="OMA" id="FEWADWE"/>
<keyword evidence="8 18" id="KW-0106">Calcium</keyword>
<dbReference type="Gene3D" id="1.50.10.10">
    <property type="match status" value="1"/>
</dbReference>
<evidence type="ECO:0000256" key="19">
    <source>
        <dbReference type="PIRSR" id="PIRSR601382-3"/>
    </source>
</evidence>
<evidence type="ECO:0000256" key="10">
    <source>
        <dbReference type="ARBA" id="ARBA00022989"/>
    </source>
</evidence>
<sequence length="511" mass="58217">MFLQLTLLLFGFLQVRCPASASNQFGFAGHADARVQSQREKVKEMMKFAWNGYAQHAWEHNELNSVLGAPHNGSIMGQHKIGLSIVDSLDTLYIMGLQEEYNRGYQWVRQNFSLDRVDEYLSVSGLNIHFVGGLLSMYAFTGDALFQSKAEYVVKKLLPAITSMDSGIPQAMVNPKRGVAGPRPGAYEAILSEIGSLHLEFSYITEITGHLQYRNYVHQLRDKLENMLKPRSLYPVYLNPRTAAWGPYKMTMGTMGDIFYEYLLKNWLRSGKANKQSRDLYQTAVGRILVYQLGLSSAGLTYLGELANFHVIRRMEHRTCFAGGLFALGASAYFNDSVLAARHLQVGKELAHTCHESYRRTPTGLGPKSFQFDSTPEEDATATGQASDQKAFRLRPEVVETYFILWRLTQDQKYRDWGWEVVEALERHCRTKFGYSGLENVYLQDGAMDGVQPSYFLAETLKYLYLLFSNDTLLPLDKWVFNTGGHPLPIQYVNKMFRSKQNVPEYHLEFP</sequence>
<evidence type="ECO:0000256" key="18">
    <source>
        <dbReference type="PIRSR" id="PIRSR601382-2"/>
    </source>
</evidence>
<proteinExistence type="inferred from homology"/>
<keyword evidence="13 19" id="KW-1015">Disulfide bond</keyword>
<organism evidence="23 24">
    <name type="scientific">Drosophila guanche</name>
    <name type="common">Fruit fly</name>
    <dbReference type="NCBI Taxonomy" id="7266"/>
    <lineage>
        <taxon>Eukaryota</taxon>
        <taxon>Metazoa</taxon>
        <taxon>Ecdysozoa</taxon>
        <taxon>Arthropoda</taxon>
        <taxon>Hexapoda</taxon>
        <taxon>Insecta</taxon>
        <taxon>Pterygota</taxon>
        <taxon>Neoptera</taxon>
        <taxon>Endopterygota</taxon>
        <taxon>Diptera</taxon>
        <taxon>Brachycera</taxon>
        <taxon>Muscomorpha</taxon>
        <taxon>Ephydroidea</taxon>
        <taxon>Drosophilidae</taxon>
        <taxon>Drosophila</taxon>
        <taxon>Sophophora</taxon>
    </lineage>
</organism>
<feature type="disulfide bond" evidence="19">
    <location>
        <begin position="320"/>
        <end position="354"/>
    </location>
</feature>
<dbReference type="InterPro" id="IPR050749">
    <property type="entry name" value="Glycosyl_Hydrolase_47"/>
</dbReference>
<reference evidence="24" key="1">
    <citation type="submission" date="2018-01" db="EMBL/GenBank/DDBJ databases">
        <authorList>
            <person name="Alioto T."/>
            <person name="Alioto T."/>
        </authorList>
    </citation>
    <scope>NUCLEOTIDE SEQUENCE [LARGE SCALE GENOMIC DNA]</scope>
</reference>
<evidence type="ECO:0000256" key="21">
    <source>
        <dbReference type="SAM" id="MobiDB-lite"/>
    </source>
</evidence>
<dbReference type="InterPro" id="IPR036026">
    <property type="entry name" value="Seven-hairpin_glycosidases"/>
</dbReference>
<dbReference type="GO" id="GO:0005783">
    <property type="term" value="C:endoplasmic reticulum"/>
    <property type="evidence" value="ECO:0007669"/>
    <property type="project" value="TreeGrafter"/>
</dbReference>
<evidence type="ECO:0000256" key="17">
    <source>
        <dbReference type="ARBA" id="ARBA00048605"/>
    </source>
</evidence>
<protein>
    <recommendedName>
        <fullName evidence="20">alpha-1,2-Mannosidase</fullName>
        <ecNumber evidence="20">3.2.1.-</ecNumber>
    </recommendedName>
</protein>
<evidence type="ECO:0000256" key="2">
    <source>
        <dbReference type="ARBA" id="ARBA00004323"/>
    </source>
</evidence>
<comment type="pathway">
    <text evidence="3">Protein modification; protein glycosylation.</text>
</comment>
<keyword evidence="24" id="KW-1185">Reference proteome</keyword>
<dbReference type="Pfam" id="PF01532">
    <property type="entry name" value="Glyco_hydro_47"/>
    <property type="match status" value="1"/>
</dbReference>
<evidence type="ECO:0000256" key="15">
    <source>
        <dbReference type="ARBA" id="ARBA00023295"/>
    </source>
</evidence>
<keyword evidence="22" id="KW-0732">Signal</keyword>
<keyword evidence="11" id="KW-0333">Golgi apparatus</keyword>
<evidence type="ECO:0000256" key="11">
    <source>
        <dbReference type="ARBA" id="ARBA00023034"/>
    </source>
</evidence>
<evidence type="ECO:0000256" key="7">
    <source>
        <dbReference type="ARBA" id="ARBA00022801"/>
    </source>
</evidence>
<feature type="region of interest" description="Disordered" evidence="21">
    <location>
        <begin position="358"/>
        <end position="388"/>
    </location>
</feature>
<comment type="catalytic activity">
    <reaction evidence="16">
        <text>N(4)-(alpha-D-Man-(1-&gt;2)-alpha-D-Man-(1-&gt;2)-alpha-D-Man-(1-&gt;3)-[alpha-D-Man-(1-&gt;3)-[alpha-D-Man-(1-&gt;2)-alpha-D-Man-(1-&gt;6)]-alpha-D-Man-(1-&gt;6)]-beta-D-Man-(1-&gt;4)-beta-D-GlcNAc-(1-&gt;4)-beta-D-GlcNAc)-L-asparaginyl-[protein] (N-glucan mannose isomer 8A1,2,3B1,3) + 3 H2O = N(4)-(alpha-D-Man-(1-&gt;3)-[alpha-D-Man-(1-&gt;3)-[alpha-D-Man-(1-&gt;6)]-alpha-D-Man-(1-&gt;6)]-beta-D-Man-(1-&gt;4)-beta-D-GlcNAc-(1-&gt;4)-beta-D-GlcNAc)-L-asparaginyl-[protein] (N-glucan mannose isomer 5A1,2) + 3 beta-D-mannose</text>
        <dbReference type="Rhea" id="RHEA:56028"/>
        <dbReference type="Rhea" id="RHEA-COMP:14358"/>
        <dbReference type="Rhea" id="RHEA-COMP:14367"/>
        <dbReference type="ChEBI" id="CHEBI:15377"/>
        <dbReference type="ChEBI" id="CHEBI:28563"/>
        <dbReference type="ChEBI" id="CHEBI:59087"/>
        <dbReference type="ChEBI" id="CHEBI:60628"/>
        <dbReference type="EC" id="3.2.1.113"/>
    </reaction>
</comment>
<evidence type="ECO:0000313" key="23">
    <source>
        <dbReference type="EMBL" id="SPP82314.1"/>
    </source>
</evidence>
<dbReference type="GO" id="GO:0006491">
    <property type="term" value="P:N-glycan processing"/>
    <property type="evidence" value="ECO:0007669"/>
    <property type="project" value="UniProtKB-ARBA"/>
</dbReference>
<dbReference type="GO" id="GO:0000139">
    <property type="term" value="C:Golgi membrane"/>
    <property type="evidence" value="ECO:0007669"/>
    <property type="project" value="UniProtKB-SubCell"/>
</dbReference>
<feature type="chain" id="PRO_5017358890" description="alpha-1,2-Mannosidase" evidence="22">
    <location>
        <begin position="22"/>
        <end position="511"/>
    </location>
</feature>
<comment type="similarity">
    <text evidence="4 20">Belongs to the glycosyl hydrolase 47 family.</text>
</comment>
<evidence type="ECO:0000256" key="3">
    <source>
        <dbReference type="ARBA" id="ARBA00004922"/>
    </source>
</evidence>